<reference evidence="2" key="1">
    <citation type="submission" date="2021-01" db="EMBL/GenBank/DDBJ databases">
        <authorList>
            <person name="Corre E."/>
            <person name="Pelletier E."/>
            <person name="Niang G."/>
            <person name="Scheremetjew M."/>
            <person name="Finn R."/>
            <person name="Kale V."/>
            <person name="Holt S."/>
            <person name="Cochrane G."/>
            <person name="Meng A."/>
            <person name="Brown T."/>
            <person name="Cohen L."/>
        </authorList>
    </citation>
    <scope>NUCLEOTIDE SEQUENCE</scope>
    <source>
        <strain evidence="2">CCMP1413</strain>
    </source>
</reference>
<feature type="compositionally biased region" description="Basic residues" evidence="1">
    <location>
        <begin position="139"/>
        <end position="157"/>
    </location>
</feature>
<feature type="region of interest" description="Disordered" evidence="1">
    <location>
        <begin position="250"/>
        <end position="288"/>
    </location>
</feature>
<dbReference type="AlphaFoldDB" id="A0A7R9TGM7"/>
<feature type="compositionally biased region" description="Low complexity" evidence="1">
    <location>
        <begin position="401"/>
        <end position="419"/>
    </location>
</feature>
<feature type="region of interest" description="Disordered" evidence="1">
    <location>
        <begin position="309"/>
        <end position="342"/>
    </location>
</feature>
<proteinExistence type="predicted"/>
<evidence type="ECO:0000313" key="2">
    <source>
        <dbReference type="EMBL" id="CAD8235047.1"/>
    </source>
</evidence>
<accession>A0A7R9TGM7</accession>
<gene>
    <name evidence="2" type="ORF">PCOL08062_LOCUS3917</name>
</gene>
<feature type="region of interest" description="Disordered" evidence="1">
    <location>
        <begin position="495"/>
        <end position="556"/>
    </location>
</feature>
<feature type="compositionally biased region" description="Low complexity" evidence="1">
    <location>
        <begin position="530"/>
        <end position="550"/>
    </location>
</feature>
<name>A0A7R9TGM7_9VIRI</name>
<feature type="region of interest" description="Disordered" evidence="1">
    <location>
        <begin position="382"/>
        <end position="429"/>
    </location>
</feature>
<feature type="compositionally biased region" description="Low complexity" evidence="1">
    <location>
        <begin position="252"/>
        <end position="264"/>
    </location>
</feature>
<organism evidence="2">
    <name type="scientific">Prasinoderma coloniale</name>
    <dbReference type="NCBI Taxonomy" id="156133"/>
    <lineage>
        <taxon>Eukaryota</taxon>
        <taxon>Viridiplantae</taxon>
        <taxon>Prasinodermophyta</taxon>
        <taxon>Prasinodermophyceae</taxon>
        <taxon>Prasinodermales</taxon>
        <taxon>Prasinodermaceae</taxon>
        <taxon>Prasinoderma</taxon>
    </lineage>
</organism>
<evidence type="ECO:0000256" key="1">
    <source>
        <dbReference type="SAM" id="MobiDB-lite"/>
    </source>
</evidence>
<feature type="compositionally biased region" description="Low complexity" evidence="1">
    <location>
        <begin position="318"/>
        <end position="332"/>
    </location>
</feature>
<sequence>MAATGRTGGDAALCVAPAGAGYAAVPAGEEGARPGAGQDLQTFLNAFLRRYLLGRYGSPRAAGAQLWRIMAEMERLATQNLGDREFLRAPLRLVRDAIGAAADKEEKERAQVYAELSPSSSAARLFALLGALARQCRERRHRDRRRRQAHGLVHARRGGSSPSTPHSALRRQESPAVGDIGAIAPVAAPDRADHIAEEVRDRLFRMVTGTTWRRRPALRLAALRLMFTLAREEAGIDEVGQVDDGDDSSLFASRGSVGASGSASTRVDAGSARGESPQMHPMCNGFNGKNISDAADSASPHTPVYLHCDFAPATPGTPAGSSPPLGESPPSSNIIQPRAGGPPMHSWQVALQSVAHASSGEALYPLLEALLVGVDEMRVRKEDDGRHFESTSAVAPRVPIAESAPEAATSTPATKAPETGAKDTVHQNSLTPPGWVMFSSAATSTPGANAAAPDAFAISRAPLYDEAGSSGAVERALAAVTLGGGDGAVATVAAATPPPLDNGATSMEQRSLEKEHSSTSGHVGGGSGGASSPWPATSSTTTSHARTASVEGWETF</sequence>
<dbReference type="EMBL" id="HBDZ01005102">
    <property type="protein sequence ID" value="CAD8235047.1"/>
    <property type="molecule type" value="Transcribed_RNA"/>
</dbReference>
<protein>
    <submittedName>
        <fullName evidence="2">Uncharacterized protein</fullName>
    </submittedName>
</protein>
<feature type="region of interest" description="Disordered" evidence="1">
    <location>
        <begin position="139"/>
        <end position="175"/>
    </location>
</feature>